<reference evidence="2 3" key="1">
    <citation type="submission" date="2018-04" db="EMBL/GenBank/DDBJ databases">
        <title>Complete genome sequence of Hydrogenophilus thermoluteolus TH-1.</title>
        <authorList>
            <person name="Arai H."/>
        </authorList>
    </citation>
    <scope>NUCLEOTIDE SEQUENCE [LARGE SCALE GENOMIC DNA]</scope>
    <source>
        <strain evidence="2 3">TH-1</strain>
    </source>
</reference>
<dbReference type="Proteomes" id="UP000262004">
    <property type="component" value="Chromosome"/>
</dbReference>
<dbReference type="Pfam" id="PF00534">
    <property type="entry name" value="Glycos_transf_1"/>
    <property type="match status" value="1"/>
</dbReference>
<feature type="domain" description="Glycosyl transferase family 1" evidence="1">
    <location>
        <begin position="204"/>
        <end position="355"/>
    </location>
</feature>
<keyword evidence="3" id="KW-1185">Reference proteome</keyword>
<evidence type="ECO:0000259" key="1">
    <source>
        <dbReference type="Pfam" id="PF00534"/>
    </source>
</evidence>
<dbReference type="GO" id="GO:0016757">
    <property type="term" value="F:glycosyltransferase activity"/>
    <property type="evidence" value="ECO:0007669"/>
    <property type="project" value="InterPro"/>
</dbReference>
<keyword evidence="2" id="KW-0808">Transferase</keyword>
<dbReference type="KEGG" id="htl:HPTL_1901"/>
<dbReference type="Gene3D" id="3.40.50.2000">
    <property type="entry name" value="Glycogen Phosphorylase B"/>
    <property type="match status" value="2"/>
</dbReference>
<dbReference type="PANTHER" id="PTHR12526">
    <property type="entry name" value="GLYCOSYLTRANSFERASE"/>
    <property type="match status" value="1"/>
</dbReference>
<dbReference type="InterPro" id="IPR001296">
    <property type="entry name" value="Glyco_trans_1"/>
</dbReference>
<gene>
    <name evidence="2" type="ORF">HPTL_1901</name>
</gene>
<dbReference type="EMBL" id="AP018558">
    <property type="protein sequence ID" value="BBD78157.1"/>
    <property type="molecule type" value="Genomic_DNA"/>
</dbReference>
<organism evidence="2 3">
    <name type="scientific">Hydrogenophilus thermoluteolus</name>
    <name type="common">Pseudomonas hydrogenothermophila</name>
    <dbReference type="NCBI Taxonomy" id="297"/>
    <lineage>
        <taxon>Bacteria</taxon>
        <taxon>Pseudomonadati</taxon>
        <taxon>Pseudomonadota</taxon>
        <taxon>Hydrogenophilia</taxon>
        <taxon>Hydrogenophilales</taxon>
        <taxon>Hydrogenophilaceae</taxon>
        <taxon>Hydrogenophilus</taxon>
    </lineage>
</organism>
<evidence type="ECO:0000313" key="3">
    <source>
        <dbReference type="Proteomes" id="UP000262004"/>
    </source>
</evidence>
<dbReference type="AlphaFoldDB" id="A0A2Z6E044"/>
<dbReference type="SUPFAM" id="SSF53756">
    <property type="entry name" value="UDP-Glycosyltransferase/glycogen phosphorylase"/>
    <property type="match status" value="1"/>
</dbReference>
<protein>
    <submittedName>
        <fullName evidence="2">Glycosyltransferase</fullName>
    </submittedName>
</protein>
<evidence type="ECO:0000313" key="2">
    <source>
        <dbReference type="EMBL" id="BBD78157.1"/>
    </source>
</evidence>
<name>A0A2Z6E044_HYDTE</name>
<dbReference type="PANTHER" id="PTHR12526:SF636">
    <property type="entry name" value="BLL3647 PROTEIN"/>
    <property type="match status" value="1"/>
</dbReference>
<proteinExistence type="predicted"/>
<accession>A0A2Z6E044</accession>
<sequence length="385" mass="42637">MSETFVVAQAESLARMGVPVCHIANRRPAFDEVHPPMRPWLERVLYLQSQRLSVWVRAHRWAIERFARRYWQTLAETLRYEAPLPTALAHWAGAVLLLYHFRGQRVHVHAHFTYGAAAVAHWCHRLADVPYSLTLHGSDALYDNPPDLARKLAAAEALVSISAHNLAVLGTRFPGLLPRNRAVIPLGVEPLPYQPPPPIARPLRLLNVGRLSEHKAQHVLIAACAQLREKGVPFLCDIIGSGEREAALRAQIAQAGLGDVVRLLGAKFHDEILASYRRYHVFVLTSVVEGMPLVLMEAMNAGIPIVTTAVGAIPELVGPEGALLVPQEDPDAVAEAILRIAEGKIDSARMTQAAHARLTERFDLRRNHACFAEWLRAQPTALIPQ</sequence>